<comment type="caution">
    <text evidence="1">The sequence shown here is derived from an EMBL/GenBank/DDBJ whole genome shotgun (WGS) entry which is preliminary data.</text>
</comment>
<dbReference type="Proteomes" id="UP001445076">
    <property type="component" value="Unassembled WGS sequence"/>
</dbReference>
<dbReference type="AlphaFoldDB" id="A0AAW0XYK4"/>
<name>A0AAW0XYK4_CHEQU</name>
<sequence>MDVMEGQVVKQVGVMVGQIVEHHLTRCHLVFITIKRHSHLASTILRRLNENGDGVVLVEAGSVFSLDQLTQKHLLKRLWGGTKTSCRGLILDLSDTNRTGVVLSLVEASGLWKLSETVVVVVGERSSVKEVLLHHSFRNTVNALYLALHDPQSYRPSRLGKSLSLKASSVPGSVWLYRRCLYCNSGDADVQLVEQLYPALFIQLPNNLFAEQLQNFMGHQIKFIVMRFFPYSDFKLLTDQSGSPISFTDCLDARLASVISSVVNCRRSLVGTDGECCSVGCSRVAVSAGMALVDRRSVSEAQHRSLIQLGNHPEPTTDQPVHQ</sequence>
<evidence type="ECO:0000313" key="2">
    <source>
        <dbReference type="Proteomes" id="UP001445076"/>
    </source>
</evidence>
<protein>
    <submittedName>
        <fullName evidence="1">Uncharacterized protein</fullName>
    </submittedName>
</protein>
<keyword evidence="2" id="KW-1185">Reference proteome</keyword>
<dbReference type="EMBL" id="JARKIK010000022">
    <property type="protein sequence ID" value="KAK8744552.1"/>
    <property type="molecule type" value="Genomic_DNA"/>
</dbReference>
<evidence type="ECO:0000313" key="1">
    <source>
        <dbReference type="EMBL" id="KAK8744552.1"/>
    </source>
</evidence>
<organism evidence="1 2">
    <name type="scientific">Cherax quadricarinatus</name>
    <name type="common">Australian red claw crayfish</name>
    <dbReference type="NCBI Taxonomy" id="27406"/>
    <lineage>
        <taxon>Eukaryota</taxon>
        <taxon>Metazoa</taxon>
        <taxon>Ecdysozoa</taxon>
        <taxon>Arthropoda</taxon>
        <taxon>Crustacea</taxon>
        <taxon>Multicrustacea</taxon>
        <taxon>Malacostraca</taxon>
        <taxon>Eumalacostraca</taxon>
        <taxon>Eucarida</taxon>
        <taxon>Decapoda</taxon>
        <taxon>Pleocyemata</taxon>
        <taxon>Astacidea</taxon>
        <taxon>Parastacoidea</taxon>
        <taxon>Parastacidae</taxon>
        <taxon>Cherax</taxon>
    </lineage>
</organism>
<gene>
    <name evidence="1" type="ORF">OTU49_000866</name>
</gene>
<proteinExistence type="predicted"/>
<accession>A0AAW0XYK4</accession>
<reference evidence="1 2" key="1">
    <citation type="journal article" date="2024" name="BMC Genomics">
        <title>Genome assembly of redclaw crayfish (Cherax quadricarinatus) provides insights into its immune adaptation and hypoxia tolerance.</title>
        <authorList>
            <person name="Liu Z."/>
            <person name="Zheng J."/>
            <person name="Li H."/>
            <person name="Fang K."/>
            <person name="Wang S."/>
            <person name="He J."/>
            <person name="Zhou D."/>
            <person name="Weng S."/>
            <person name="Chi M."/>
            <person name="Gu Z."/>
            <person name="He J."/>
            <person name="Li F."/>
            <person name="Wang M."/>
        </authorList>
    </citation>
    <scope>NUCLEOTIDE SEQUENCE [LARGE SCALE GENOMIC DNA]</scope>
    <source>
        <strain evidence="1">ZL_2023a</strain>
    </source>
</reference>